<evidence type="ECO:0000256" key="2">
    <source>
        <dbReference type="SAM" id="Phobius"/>
    </source>
</evidence>
<dbReference type="HOGENOM" id="CLU_029425_2_1_5"/>
<dbReference type="InterPro" id="IPR016047">
    <property type="entry name" value="M23ase_b-sheet_dom"/>
</dbReference>
<name>F1Z5X6_9SPHN</name>
<protein>
    <submittedName>
        <fullName evidence="5">Peptidase M23B</fullName>
    </submittedName>
</protein>
<evidence type="ECO:0000313" key="6">
    <source>
        <dbReference type="Proteomes" id="UP000004728"/>
    </source>
</evidence>
<evidence type="ECO:0000256" key="1">
    <source>
        <dbReference type="ARBA" id="ARBA00022729"/>
    </source>
</evidence>
<reference evidence="5 6" key="1">
    <citation type="journal article" date="2012" name="J. Bacteriol.">
        <title>Draft Genome Sequence of Novosphingobium nitrogenifigens Y88T.</title>
        <authorList>
            <person name="Strabala T.J."/>
            <person name="Macdonald L."/>
            <person name="Liu V."/>
            <person name="Smit A.M."/>
        </authorList>
    </citation>
    <scope>NUCLEOTIDE SEQUENCE [LARGE SCALE GENOMIC DNA]</scope>
    <source>
        <strain evidence="5 6">DSM 19370</strain>
    </source>
</reference>
<dbReference type="InterPro" id="IPR050570">
    <property type="entry name" value="Cell_wall_metabolism_enzyme"/>
</dbReference>
<dbReference type="GO" id="GO:0004222">
    <property type="term" value="F:metalloendopeptidase activity"/>
    <property type="evidence" value="ECO:0007669"/>
    <property type="project" value="TreeGrafter"/>
</dbReference>
<feature type="transmembrane region" description="Helical" evidence="2">
    <location>
        <begin position="56"/>
        <end position="78"/>
    </location>
</feature>
<dbReference type="EMBL" id="AEWJ01000023">
    <property type="protein sequence ID" value="EGD60236.1"/>
    <property type="molecule type" value="Genomic_DNA"/>
</dbReference>
<dbReference type="RefSeq" id="WP_008069342.1">
    <property type="nucleotide sequence ID" value="NZ_AQWK01000005.1"/>
</dbReference>
<accession>F1Z5X6</accession>
<comment type="caution">
    <text evidence="5">The sequence shown here is derived from an EMBL/GenBank/DDBJ whole genome shotgun (WGS) entry which is preliminary data.</text>
</comment>
<keyword evidence="6" id="KW-1185">Reference proteome</keyword>
<dbReference type="InterPro" id="IPR011055">
    <property type="entry name" value="Dup_hybrid_motif"/>
</dbReference>
<keyword evidence="1" id="KW-0732">Signal</keyword>
<keyword evidence="2" id="KW-0472">Membrane</keyword>
<dbReference type="InterPro" id="IPR045974">
    <property type="entry name" value="DUF5930"/>
</dbReference>
<dbReference type="OrthoDB" id="9815245at2"/>
<dbReference type="Pfam" id="PF01551">
    <property type="entry name" value="Peptidase_M23"/>
    <property type="match status" value="1"/>
</dbReference>
<dbReference type="PANTHER" id="PTHR21666">
    <property type="entry name" value="PEPTIDASE-RELATED"/>
    <property type="match status" value="1"/>
</dbReference>
<dbReference type="STRING" id="983920.Y88_2110"/>
<dbReference type="FunFam" id="2.70.70.10:FF:000006">
    <property type="entry name" value="M23 family peptidase"/>
    <property type="match status" value="1"/>
</dbReference>
<organism evidence="5 6">
    <name type="scientific">Novosphingobium nitrogenifigens DSM 19370</name>
    <dbReference type="NCBI Taxonomy" id="983920"/>
    <lineage>
        <taxon>Bacteria</taxon>
        <taxon>Pseudomonadati</taxon>
        <taxon>Pseudomonadota</taxon>
        <taxon>Alphaproteobacteria</taxon>
        <taxon>Sphingomonadales</taxon>
        <taxon>Sphingomonadaceae</taxon>
        <taxon>Novosphingobium</taxon>
    </lineage>
</organism>
<feature type="domain" description="DUF5930" evidence="4">
    <location>
        <begin position="24"/>
        <end position="110"/>
    </location>
</feature>
<dbReference type="SUPFAM" id="SSF51261">
    <property type="entry name" value="Duplicated hybrid motif"/>
    <property type="match status" value="1"/>
</dbReference>
<evidence type="ECO:0000259" key="4">
    <source>
        <dbReference type="Pfam" id="PF19353"/>
    </source>
</evidence>
<gene>
    <name evidence="5" type="ORF">Y88_2110</name>
</gene>
<dbReference type="Gene3D" id="2.70.70.10">
    <property type="entry name" value="Glucose Permease (Domain IIA)"/>
    <property type="match status" value="1"/>
</dbReference>
<proteinExistence type="predicted"/>
<dbReference type="Proteomes" id="UP000004728">
    <property type="component" value="Unassembled WGS sequence"/>
</dbReference>
<evidence type="ECO:0000259" key="3">
    <source>
        <dbReference type="Pfam" id="PF01551"/>
    </source>
</evidence>
<dbReference type="eggNOG" id="COG0739">
    <property type="taxonomic scope" value="Bacteria"/>
</dbReference>
<dbReference type="AlphaFoldDB" id="F1Z5X6"/>
<keyword evidence="2" id="KW-1133">Transmembrane helix</keyword>
<dbReference type="Pfam" id="PF19353">
    <property type="entry name" value="DUF5930"/>
    <property type="match status" value="1"/>
</dbReference>
<evidence type="ECO:0000313" key="5">
    <source>
        <dbReference type="EMBL" id="EGD60236.1"/>
    </source>
</evidence>
<feature type="domain" description="M23ase beta-sheet core" evidence="3">
    <location>
        <begin position="285"/>
        <end position="379"/>
    </location>
</feature>
<sequence length="410" mass="43532">MKRVFARLGAAARMPRVPTSAAAWSAALIHLFPEREFFMRSEGHVRFIRISTRVQAAAAGGLAAIVIGWVGILVWALLGQITAGSDQHSLLEREAAVATAENRLARYRANLGTVAADLERRQDLLEKAVQGSIGPLPDSLPQGTVSDSTSETNRTMRKISQVMPEASGLAHVEARQIALAERLTRYADDRATAAADAIRKVGLNPTTVVRADARAQGGPLIRLADMRSGTDGLDPRFLRLVASLARMNAMHAGVDHIPNTLPASLDYISSGFGVRSDPIDGGAAFHPGLDFKGPIGAPIFAAAVGTVSFTGVRQGYGNCVEITHGAGLVTRYAHMSRILAHMGQQVVAGTQIGAIGSTGRSTGPHLHFEVRINDRPVNPRPFLEAMPHVFQEARAGNGIVPSGSANRLHG</sequence>
<dbReference type="CDD" id="cd12797">
    <property type="entry name" value="M23_peptidase"/>
    <property type="match status" value="1"/>
</dbReference>
<keyword evidence="2" id="KW-0812">Transmembrane</keyword>
<dbReference type="PANTHER" id="PTHR21666:SF289">
    <property type="entry name" value="L-ALA--D-GLU ENDOPEPTIDASE"/>
    <property type="match status" value="1"/>
</dbReference>
<dbReference type="MEROPS" id="M23.009"/>
<dbReference type="InParanoid" id="F1Z5X6"/>